<evidence type="ECO:0000256" key="5">
    <source>
        <dbReference type="ARBA" id="ARBA00022989"/>
    </source>
</evidence>
<evidence type="ECO:0000256" key="7">
    <source>
        <dbReference type="SAM" id="Phobius"/>
    </source>
</evidence>
<feature type="transmembrane region" description="Helical" evidence="7">
    <location>
        <begin position="284"/>
        <end position="310"/>
    </location>
</feature>
<evidence type="ECO:0000256" key="1">
    <source>
        <dbReference type="ARBA" id="ARBA00004651"/>
    </source>
</evidence>
<dbReference type="CDD" id="cd06261">
    <property type="entry name" value="TM_PBP2"/>
    <property type="match status" value="1"/>
</dbReference>
<feature type="transmembrane region" description="Helical" evidence="7">
    <location>
        <begin position="137"/>
        <end position="161"/>
    </location>
</feature>
<evidence type="ECO:0000259" key="8">
    <source>
        <dbReference type="PROSITE" id="PS50928"/>
    </source>
</evidence>
<dbReference type="PANTHER" id="PTHR43163">
    <property type="entry name" value="DIPEPTIDE TRANSPORT SYSTEM PERMEASE PROTEIN DPPB-RELATED"/>
    <property type="match status" value="1"/>
</dbReference>
<dbReference type="EMBL" id="CAEZXP010000006">
    <property type="protein sequence ID" value="CAB4705479.1"/>
    <property type="molecule type" value="Genomic_DNA"/>
</dbReference>
<dbReference type="SUPFAM" id="SSF161098">
    <property type="entry name" value="MetI-like"/>
    <property type="match status" value="1"/>
</dbReference>
<keyword evidence="2" id="KW-0813">Transport</keyword>
<dbReference type="AlphaFoldDB" id="A0A6J6Q360"/>
<reference evidence="9" key="1">
    <citation type="submission" date="2020-05" db="EMBL/GenBank/DDBJ databases">
        <authorList>
            <person name="Chiriac C."/>
            <person name="Salcher M."/>
            <person name="Ghai R."/>
            <person name="Kavagutti S V."/>
        </authorList>
    </citation>
    <scope>NUCLEOTIDE SEQUENCE</scope>
</reference>
<evidence type="ECO:0000256" key="2">
    <source>
        <dbReference type="ARBA" id="ARBA00022448"/>
    </source>
</evidence>
<protein>
    <submittedName>
        <fullName evidence="9">Unannotated protein</fullName>
    </submittedName>
</protein>
<dbReference type="GO" id="GO:0005886">
    <property type="term" value="C:plasma membrane"/>
    <property type="evidence" value="ECO:0007669"/>
    <property type="project" value="UniProtKB-SubCell"/>
</dbReference>
<evidence type="ECO:0000313" key="9">
    <source>
        <dbReference type="EMBL" id="CAB4705479.1"/>
    </source>
</evidence>
<keyword evidence="5 7" id="KW-1133">Transmembrane helix</keyword>
<dbReference type="Gene3D" id="1.10.3720.10">
    <property type="entry name" value="MetI-like"/>
    <property type="match status" value="1"/>
</dbReference>
<organism evidence="9">
    <name type="scientific">freshwater metagenome</name>
    <dbReference type="NCBI Taxonomy" id="449393"/>
    <lineage>
        <taxon>unclassified sequences</taxon>
        <taxon>metagenomes</taxon>
        <taxon>ecological metagenomes</taxon>
    </lineage>
</organism>
<evidence type="ECO:0000256" key="3">
    <source>
        <dbReference type="ARBA" id="ARBA00022475"/>
    </source>
</evidence>
<dbReference type="PROSITE" id="PS50928">
    <property type="entry name" value="ABC_TM1"/>
    <property type="match status" value="1"/>
</dbReference>
<dbReference type="InterPro" id="IPR035906">
    <property type="entry name" value="MetI-like_sf"/>
</dbReference>
<accession>A0A6J6Q360</accession>
<sequence>MTTFLIRRLIAMIATLFAVSVTIFLMVRLMTGDIISIIFFGDEAATDEQKDLVRKQLGIDGSYFHQYTHWAGRILFHGDFGNSFQTGQPISEILGHSIHITAELIVLGIVIALLFAIPLGVISAVKRDSAADYGARLTGLIGISIPGFWLATLLIIFTSQVFNWLPPLLYVSITTDPWKNFTQFVFPALSISVFTLAIVMRMLRATMLEVLNLDYVRTARAKGVPRRTVLIKHALRNALIPVVTVAGFEVGYLIAGAAVVETIFNLPGVGFNLLHAISQRDYPLIEATTLLIAAVFVIVNTLVDLVYGLLDPRISVAD</sequence>
<dbReference type="GO" id="GO:0055085">
    <property type="term" value="P:transmembrane transport"/>
    <property type="evidence" value="ECO:0007669"/>
    <property type="project" value="InterPro"/>
</dbReference>
<dbReference type="InterPro" id="IPR000515">
    <property type="entry name" value="MetI-like"/>
</dbReference>
<evidence type="ECO:0000256" key="4">
    <source>
        <dbReference type="ARBA" id="ARBA00022692"/>
    </source>
</evidence>
<feature type="transmembrane region" description="Helical" evidence="7">
    <location>
        <begin position="181"/>
        <end position="199"/>
    </location>
</feature>
<feature type="domain" description="ABC transmembrane type-1" evidence="8">
    <location>
        <begin position="98"/>
        <end position="303"/>
    </location>
</feature>
<dbReference type="Pfam" id="PF19300">
    <property type="entry name" value="BPD_transp_1_N"/>
    <property type="match status" value="1"/>
</dbReference>
<name>A0A6J6Q360_9ZZZZ</name>
<feature type="transmembrane region" description="Helical" evidence="7">
    <location>
        <begin position="104"/>
        <end position="125"/>
    </location>
</feature>
<keyword evidence="3" id="KW-1003">Cell membrane</keyword>
<evidence type="ECO:0000256" key="6">
    <source>
        <dbReference type="ARBA" id="ARBA00023136"/>
    </source>
</evidence>
<feature type="transmembrane region" description="Helical" evidence="7">
    <location>
        <begin position="9"/>
        <end position="30"/>
    </location>
</feature>
<keyword evidence="4 7" id="KW-0812">Transmembrane</keyword>
<gene>
    <name evidence="9" type="ORF">UFOPK2399_01634</name>
</gene>
<feature type="transmembrane region" description="Helical" evidence="7">
    <location>
        <begin position="238"/>
        <end position="264"/>
    </location>
</feature>
<dbReference type="Pfam" id="PF00528">
    <property type="entry name" value="BPD_transp_1"/>
    <property type="match status" value="1"/>
</dbReference>
<dbReference type="InterPro" id="IPR045621">
    <property type="entry name" value="BPD_transp_1_N"/>
</dbReference>
<proteinExistence type="predicted"/>
<dbReference type="PANTHER" id="PTHR43163:SF6">
    <property type="entry name" value="DIPEPTIDE TRANSPORT SYSTEM PERMEASE PROTEIN DPPB-RELATED"/>
    <property type="match status" value="1"/>
</dbReference>
<comment type="subcellular location">
    <subcellularLocation>
        <location evidence="1">Cell membrane</location>
        <topology evidence="1">Multi-pass membrane protein</topology>
    </subcellularLocation>
</comment>
<keyword evidence="6 7" id="KW-0472">Membrane</keyword>